<accession>A0A059Q1H8</accession>
<evidence type="ECO:0000313" key="2">
    <source>
        <dbReference type="EMBL" id="AGT17228.1"/>
    </source>
</evidence>
<sequence length="129" mass="13904">MFNPEINTENVITISEEDLKEEQKQAMEKAMEDYRQLCLKSFSLNRSGEVIQKQDLPLPRQVTFDTNPEGQVPPLYVGPAYHQPEPASVNAPSAPSAVAGTEVTSPLVSAGLPNVQSTPIRSGPVLSGG</sequence>
<feature type="compositionally biased region" description="Low complexity" evidence="1">
    <location>
        <begin position="86"/>
        <end position="99"/>
    </location>
</feature>
<name>A0A059Q1H8_9POAL</name>
<protein>
    <submittedName>
        <fullName evidence="2">Uncharacterized protein</fullName>
    </submittedName>
</protein>
<dbReference type="AlphaFoldDB" id="A0A059Q1H8"/>
<evidence type="ECO:0000256" key="1">
    <source>
        <dbReference type="SAM" id="MobiDB-lite"/>
    </source>
</evidence>
<dbReference type="EMBL" id="KF184817">
    <property type="protein sequence ID" value="AGT17228.1"/>
    <property type="molecule type" value="Genomic_DNA"/>
</dbReference>
<gene>
    <name evidence="2" type="ORF">SHCRBa_019_G01_R_20</name>
</gene>
<reference evidence="2" key="1">
    <citation type="submission" date="2013-05" db="EMBL/GenBank/DDBJ databases">
        <title>Building the sugarcane genome for biotechnology and identifying evolutionary trends.</title>
        <authorList>
            <person name="De Setta N."/>
            <person name="Monteiro-Vitorello C.B."/>
            <person name="Metcalfe C.J."/>
            <person name="Cruz G.M.Q."/>
            <person name="Del Bem L.E."/>
            <person name="Vicentini R."/>
            <person name="Nogueira F.T.S."/>
            <person name="Campos R.A."/>
            <person name="Nunes S.L."/>
            <person name="Turrini P.C.G."/>
            <person name="Vieira A.P."/>
            <person name="Cruz E.A.O."/>
            <person name="Correa T.C.S."/>
            <person name="Hotta C.T."/>
            <person name="de Mello-Varani A."/>
            <person name="Vautrin S."/>
            <person name="Trindade A.S."/>
            <person name="Vilela M.M."/>
            <person name="Horta C.L."/>
            <person name="Sato P.M."/>
            <person name="de Andrade R.F."/>
            <person name="Nishiyama M.Y."/>
            <person name="Cardoso-Silva C.B."/>
            <person name="Scortecci K.C."/>
            <person name="Garcia A.A.F."/>
            <person name="Carneiro M.S."/>
            <person name="Kim C."/>
            <person name="Paterson A.H."/>
            <person name="Berges H."/>
            <person name="D'Hont A."/>
            <person name="de-Souza A.P."/>
            <person name="Souza G.M."/>
            <person name="Vincentz M."/>
            <person name="Kitajima J.P."/>
            <person name="Van Sluys M.-A."/>
        </authorList>
    </citation>
    <scope>NUCLEOTIDE SEQUENCE</scope>
</reference>
<feature type="region of interest" description="Disordered" evidence="1">
    <location>
        <begin position="64"/>
        <end position="129"/>
    </location>
</feature>
<proteinExistence type="predicted"/>
<organism evidence="2">
    <name type="scientific">Saccharum hybrid cultivar R570</name>
    <dbReference type="NCBI Taxonomy" id="131158"/>
    <lineage>
        <taxon>Eukaryota</taxon>
        <taxon>Viridiplantae</taxon>
        <taxon>Streptophyta</taxon>
        <taxon>Embryophyta</taxon>
        <taxon>Tracheophyta</taxon>
        <taxon>Spermatophyta</taxon>
        <taxon>Magnoliopsida</taxon>
        <taxon>Liliopsida</taxon>
        <taxon>Poales</taxon>
        <taxon>Poaceae</taxon>
        <taxon>PACMAD clade</taxon>
        <taxon>Panicoideae</taxon>
        <taxon>Andropogonodae</taxon>
        <taxon>Andropogoneae</taxon>
        <taxon>Saccharinae</taxon>
        <taxon>Saccharum</taxon>
        <taxon>Saccharum officinarum species complex</taxon>
    </lineage>
</organism>